<dbReference type="GO" id="GO:0046921">
    <property type="term" value="F:alpha-(1-&gt;6)-fucosyltransferase activity"/>
    <property type="evidence" value="ECO:0007669"/>
    <property type="project" value="TreeGrafter"/>
</dbReference>
<gene>
    <name evidence="2" type="ORF">PECAL_4P18500</name>
</gene>
<evidence type="ECO:0000256" key="1">
    <source>
        <dbReference type="SAM" id="MobiDB-lite"/>
    </source>
</evidence>
<reference evidence="2" key="1">
    <citation type="submission" date="2021-11" db="EMBL/GenBank/DDBJ databases">
        <authorList>
            <consortium name="Genoscope - CEA"/>
            <person name="William W."/>
        </authorList>
    </citation>
    <scope>NUCLEOTIDE SEQUENCE</scope>
</reference>
<dbReference type="Proteomes" id="UP000789595">
    <property type="component" value="Unassembled WGS sequence"/>
</dbReference>
<dbReference type="PANTHER" id="PTHR13132:SF29">
    <property type="entry name" value="ALPHA-(1,6)-FUCOSYLTRANSFERASE"/>
    <property type="match status" value="1"/>
</dbReference>
<evidence type="ECO:0000313" key="3">
    <source>
        <dbReference type="Proteomes" id="UP000789595"/>
    </source>
</evidence>
<dbReference type="OrthoDB" id="46632at2759"/>
<feature type="region of interest" description="Disordered" evidence="1">
    <location>
        <begin position="131"/>
        <end position="162"/>
    </location>
</feature>
<protein>
    <submittedName>
        <fullName evidence="2">Uncharacterized protein</fullName>
    </submittedName>
</protein>
<dbReference type="PANTHER" id="PTHR13132">
    <property type="entry name" value="ALPHA- 1,6 -FUCOSYLTRANSFERASE"/>
    <property type="match status" value="1"/>
</dbReference>
<accession>A0A8J2SLD4</accession>
<sequence>MPMASFSGQSDGVHGLDAPVAFMLENLQPKVVDRARKAARVIFGRAGAPKDLITVHIRWGDKYKESPRTAIDTYVAAVDRLLADRPRHPSREVPIFVVTEDYTALEAFQQAVVLREGWVVYTHPAAILQASRGADAPTGEKRKKNEKKHKHKPKRRDELSPVDFARRSSGALGLESLVSLILALEARSYVLTIASNWGRLIEEARRAAWLPRCGQNCTRMVAVGAPPP</sequence>
<dbReference type="GO" id="GO:0006487">
    <property type="term" value="P:protein N-linked glycosylation"/>
    <property type="evidence" value="ECO:0007669"/>
    <property type="project" value="TreeGrafter"/>
</dbReference>
<feature type="compositionally biased region" description="Basic residues" evidence="1">
    <location>
        <begin position="141"/>
        <end position="154"/>
    </location>
</feature>
<comment type="caution">
    <text evidence="2">The sequence shown here is derived from an EMBL/GenBank/DDBJ whole genome shotgun (WGS) entry which is preliminary data.</text>
</comment>
<name>A0A8J2SLD4_9STRA</name>
<keyword evidence="3" id="KW-1185">Reference proteome</keyword>
<dbReference type="EMBL" id="CAKKNE010000004">
    <property type="protein sequence ID" value="CAH0374558.1"/>
    <property type="molecule type" value="Genomic_DNA"/>
</dbReference>
<dbReference type="AlphaFoldDB" id="A0A8J2SLD4"/>
<dbReference type="Gene3D" id="3.40.50.11350">
    <property type="match status" value="1"/>
</dbReference>
<organism evidence="2 3">
    <name type="scientific">Pelagomonas calceolata</name>
    <dbReference type="NCBI Taxonomy" id="35677"/>
    <lineage>
        <taxon>Eukaryota</taxon>
        <taxon>Sar</taxon>
        <taxon>Stramenopiles</taxon>
        <taxon>Ochrophyta</taxon>
        <taxon>Pelagophyceae</taxon>
        <taxon>Pelagomonadales</taxon>
        <taxon>Pelagomonadaceae</taxon>
        <taxon>Pelagomonas</taxon>
    </lineage>
</organism>
<proteinExistence type="predicted"/>
<evidence type="ECO:0000313" key="2">
    <source>
        <dbReference type="EMBL" id="CAH0374558.1"/>
    </source>
</evidence>